<evidence type="ECO:0000256" key="4">
    <source>
        <dbReference type="ARBA" id="ARBA00023136"/>
    </source>
</evidence>
<dbReference type="PANTHER" id="PTHR23502:SF60">
    <property type="entry name" value="MAJOR FACILITATOR SUPERFAMILY (MFS) PROFILE DOMAIN-CONTAINING PROTEIN-RELATED"/>
    <property type="match status" value="1"/>
</dbReference>
<dbReference type="AlphaFoldDB" id="A0AAD5UYG0"/>
<keyword evidence="9" id="KW-1185">Reference proteome</keyword>
<feature type="domain" description="Major facilitator superfamily (MFS) profile" evidence="7">
    <location>
        <begin position="148"/>
        <end position="428"/>
    </location>
</feature>
<evidence type="ECO:0000256" key="3">
    <source>
        <dbReference type="ARBA" id="ARBA00022989"/>
    </source>
</evidence>
<dbReference type="InterPro" id="IPR011701">
    <property type="entry name" value="MFS"/>
</dbReference>
<dbReference type="InterPro" id="IPR036259">
    <property type="entry name" value="MFS_trans_sf"/>
</dbReference>
<accession>A0AAD5UYG0</accession>
<feature type="transmembrane region" description="Helical" evidence="6">
    <location>
        <begin position="146"/>
        <end position="167"/>
    </location>
</feature>
<feature type="transmembrane region" description="Helical" evidence="6">
    <location>
        <begin position="258"/>
        <end position="279"/>
    </location>
</feature>
<evidence type="ECO:0000256" key="1">
    <source>
        <dbReference type="ARBA" id="ARBA00004141"/>
    </source>
</evidence>
<dbReference type="PROSITE" id="PS50850">
    <property type="entry name" value="MFS"/>
    <property type="match status" value="1"/>
</dbReference>
<feature type="compositionally biased region" description="Polar residues" evidence="5">
    <location>
        <begin position="24"/>
        <end position="33"/>
    </location>
</feature>
<dbReference type="Pfam" id="PF07690">
    <property type="entry name" value="MFS_1"/>
    <property type="match status" value="1"/>
</dbReference>
<dbReference type="GO" id="GO:0016020">
    <property type="term" value="C:membrane"/>
    <property type="evidence" value="ECO:0007669"/>
    <property type="project" value="UniProtKB-SubCell"/>
</dbReference>
<gene>
    <name evidence="8" type="ORF">NLI96_g10582</name>
</gene>
<evidence type="ECO:0000313" key="8">
    <source>
        <dbReference type="EMBL" id="KAJ3477269.1"/>
    </source>
</evidence>
<protein>
    <recommendedName>
        <fullName evidence="7">Major facilitator superfamily (MFS) profile domain-containing protein</fullName>
    </recommendedName>
</protein>
<name>A0AAD5UYG0_9APHY</name>
<dbReference type="Gene3D" id="1.20.1250.20">
    <property type="entry name" value="MFS general substrate transporter like domains"/>
    <property type="match status" value="1"/>
</dbReference>
<evidence type="ECO:0000256" key="2">
    <source>
        <dbReference type="ARBA" id="ARBA00022692"/>
    </source>
</evidence>
<feature type="region of interest" description="Disordered" evidence="5">
    <location>
        <begin position="1"/>
        <end position="43"/>
    </location>
</feature>
<keyword evidence="2 6" id="KW-0812">Transmembrane</keyword>
<comment type="subcellular location">
    <subcellularLocation>
        <location evidence="1">Membrane</location>
        <topology evidence="1">Multi-pass membrane protein</topology>
    </subcellularLocation>
</comment>
<feature type="transmembrane region" description="Helical" evidence="6">
    <location>
        <begin position="321"/>
        <end position="341"/>
    </location>
</feature>
<evidence type="ECO:0000256" key="6">
    <source>
        <dbReference type="SAM" id="Phobius"/>
    </source>
</evidence>
<evidence type="ECO:0000256" key="5">
    <source>
        <dbReference type="SAM" id="MobiDB-lite"/>
    </source>
</evidence>
<dbReference type="InterPro" id="IPR020846">
    <property type="entry name" value="MFS_dom"/>
</dbReference>
<feature type="transmembrane region" description="Helical" evidence="6">
    <location>
        <begin position="291"/>
        <end position="314"/>
    </location>
</feature>
<feature type="transmembrane region" description="Helical" evidence="6">
    <location>
        <begin position="401"/>
        <end position="426"/>
    </location>
</feature>
<feature type="transmembrane region" description="Helical" evidence="6">
    <location>
        <begin position="179"/>
        <end position="203"/>
    </location>
</feature>
<proteinExistence type="predicted"/>
<dbReference type="GO" id="GO:0022857">
    <property type="term" value="F:transmembrane transporter activity"/>
    <property type="evidence" value="ECO:0007669"/>
    <property type="project" value="InterPro"/>
</dbReference>
<dbReference type="PANTHER" id="PTHR23502">
    <property type="entry name" value="MAJOR FACILITATOR SUPERFAMILY"/>
    <property type="match status" value="1"/>
</dbReference>
<reference evidence="8" key="1">
    <citation type="submission" date="2022-07" db="EMBL/GenBank/DDBJ databases">
        <title>Genome Sequence of Physisporinus lineatus.</title>
        <authorList>
            <person name="Buettner E."/>
        </authorList>
    </citation>
    <scope>NUCLEOTIDE SEQUENCE</scope>
    <source>
        <strain evidence="8">VT162</strain>
    </source>
</reference>
<keyword evidence="3 6" id="KW-1133">Transmembrane helix</keyword>
<evidence type="ECO:0000259" key="7">
    <source>
        <dbReference type="PROSITE" id="PS50850"/>
    </source>
</evidence>
<feature type="compositionally biased region" description="Basic and acidic residues" evidence="5">
    <location>
        <begin position="34"/>
        <end position="43"/>
    </location>
</feature>
<keyword evidence="4 6" id="KW-0472">Membrane</keyword>
<dbReference type="Proteomes" id="UP001212997">
    <property type="component" value="Unassembled WGS sequence"/>
</dbReference>
<comment type="caution">
    <text evidence="8">The sequence shown here is derived from an EMBL/GenBank/DDBJ whole genome shotgun (WGS) entry which is preliminary data.</text>
</comment>
<organism evidence="8 9">
    <name type="scientific">Meripilus lineatus</name>
    <dbReference type="NCBI Taxonomy" id="2056292"/>
    <lineage>
        <taxon>Eukaryota</taxon>
        <taxon>Fungi</taxon>
        <taxon>Dikarya</taxon>
        <taxon>Basidiomycota</taxon>
        <taxon>Agaricomycotina</taxon>
        <taxon>Agaricomycetes</taxon>
        <taxon>Polyporales</taxon>
        <taxon>Meripilaceae</taxon>
        <taxon>Meripilus</taxon>
    </lineage>
</organism>
<evidence type="ECO:0000313" key="9">
    <source>
        <dbReference type="Proteomes" id="UP001212997"/>
    </source>
</evidence>
<dbReference type="SUPFAM" id="SSF103473">
    <property type="entry name" value="MFS general substrate transporter"/>
    <property type="match status" value="1"/>
</dbReference>
<dbReference type="EMBL" id="JANAWD010000612">
    <property type="protein sequence ID" value="KAJ3477269.1"/>
    <property type="molecule type" value="Genomic_DNA"/>
</dbReference>
<sequence length="428" mass="46700">MGHHTGTSEDTADVGGYSPARTLNAESSTSSLRDSGHSDTGDARDARFLSANLPDVHTQSINTIQSATIQKHIRMEPSATTLRDDSVDEKEKEVIVKEEVVDLSKSEEISEVRERLSGDGPSILYVDWDGPDDPQNARNWPSQRKWLVTVVVSSYTFISPVASSIIAPAGKAMAEEFGITNTTVIALVTSIFVLGFGECFAHLTKVLSPTPERWCCRFGSPDLWTPQISSAPLLILLTRSPLAFNLACGFAQNTGQIIAFRFLAGVGGSSPLAIGGGVLGDIWKPEERGMAIGLFALGPLLGPVIGPIAGAWVAQKSTWRWVFWSSSIVTVAIQLAGHLFLRESYTPVILERKAELVKKNLDLEKGSNIEVRAKLNGDRHWKAIVSTALVRPFRLFFSEPIAQFLGVYMAFIYGLLYCMFLILTVAPY</sequence>